<comment type="caution">
    <text evidence="1">The sequence shown here is derived from an EMBL/GenBank/DDBJ whole genome shotgun (WGS) entry which is preliminary data.</text>
</comment>
<reference evidence="1 2" key="1">
    <citation type="journal article" date="2015" name="Genome Announc.">
        <title>Expanding the biotechnology potential of lactobacilli through comparative genomics of 213 strains and associated genera.</title>
        <authorList>
            <person name="Sun Z."/>
            <person name="Harris H.M."/>
            <person name="McCann A."/>
            <person name="Guo C."/>
            <person name="Argimon S."/>
            <person name="Zhang W."/>
            <person name="Yang X."/>
            <person name="Jeffery I.B."/>
            <person name="Cooney J.C."/>
            <person name="Kagawa T.F."/>
            <person name="Liu W."/>
            <person name="Song Y."/>
            <person name="Salvetti E."/>
            <person name="Wrobel A."/>
            <person name="Rasinkangas P."/>
            <person name="Parkhill J."/>
            <person name="Rea M.C."/>
            <person name="O'Sullivan O."/>
            <person name="Ritari J."/>
            <person name="Douillard F.P."/>
            <person name="Paul Ross R."/>
            <person name="Yang R."/>
            <person name="Briner A.E."/>
            <person name="Felis G.E."/>
            <person name="de Vos W.M."/>
            <person name="Barrangou R."/>
            <person name="Klaenhammer T.R."/>
            <person name="Caufield P.W."/>
            <person name="Cui Y."/>
            <person name="Zhang H."/>
            <person name="O'Toole P.W."/>
        </authorList>
    </citation>
    <scope>NUCLEOTIDE SEQUENCE [LARGE SCALE GENOMIC DNA]</scope>
    <source>
        <strain evidence="1 2">DSM 22697</strain>
    </source>
</reference>
<name>A0A0R2FCM5_9LACO</name>
<dbReference type="Proteomes" id="UP000050865">
    <property type="component" value="Unassembled WGS sequence"/>
</dbReference>
<dbReference type="AlphaFoldDB" id="A0A0R2FCM5"/>
<sequence length="55" mass="6023">MDDINLNILAITEDSNVTVGGKYVPNSELAITAAKELLRVSEILKLYENEEAADD</sequence>
<proteinExistence type="predicted"/>
<protein>
    <submittedName>
        <fullName evidence="1">Uncharacterized protein</fullName>
    </submittedName>
</protein>
<dbReference type="EMBL" id="AYZJ01000016">
    <property type="protein sequence ID" value="KRN25238.1"/>
    <property type="molecule type" value="Genomic_DNA"/>
</dbReference>
<accession>A0A0R2FCM5</accession>
<evidence type="ECO:0000313" key="1">
    <source>
        <dbReference type="EMBL" id="KRN25238.1"/>
    </source>
</evidence>
<keyword evidence="2" id="KW-1185">Reference proteome</keyword>
<organism evidence="1 2">
    <name type="scientific">Lacticaseibacillus camelliae DSM 22697 = JCM 13995</name>
    <dbReference type="NCBI Taxonomy" id="1423730"/>
    <lineage>
        <taxon>Bacteria</taxon>
        <taxon>Bacillati</taxon>
        <taxon>Bacillota</taxon>
        <taxon>Bacilli</taxon>
        <taxon>Lactobacillales</taxon>
        <taxon>Lactobacillaceae</taxon>
        <taxon>Lacticaseibacillus</taxon>
    </lineage>
</organism>
<evidence type="ECO:0000313" key="2">
    <source>
        <dbReference type="Proteomes" id="UP000050865"/>
    </source>
</evidence>
<dbReference type="PATRIC" id="fig|1423730.4.peg.831"/>
<gene>
    <name evidence="1" type="ORF">FC75_GL000791</name>
</gene>